<dbReference type="PROSITE" id="PS50222">
    <property type="entry name" value="EF_HAND_2"/>
    <property type="match status" value="1"/>
</dbReference>
<dbReference type="RefSeq" id="WP_057917240.1">
    <property type="nucleotide sequence ID" value="NZ_CP011129.1"/>
</dbReference>
<keyword evidence="2" id="KW-0732">Signal</keyword>
<dbReference type="Gene3D" id="1.10.238.10">
    <property type="entry name" value="EF-hand"/>
    <property type="match status" value="1"/>
</dbReference>
<dbReference type="Pfam" id="PF13202">
    <property type="entry name" value="EF-hand_5"/>
    <property type="match status" value="2"/>
</dbReference>
<sequence length="118" mass="12366">MKAMIRRLAPMLLAVGAFALLPATMAQAQSAPPGDAMQRTEPPVNDQRGQAPTPPPADTTVPASFVDLDRNGDNKISRDEAALDARLAANFAMHDHDGDGALSLAEYQAGDGKRGGDK</sequence>
<evidence type="ECO:0000256" key="1">
    <source>
        <dbReference type="SAM" id="MobiDB-lite"/>
    </source>
</evidence>
<dbReference type="OrthoDB" id="6027778at2"/>
<dbReference type="STRING" id="84531.LA76x_1561"/>
<dbReference type="InterPro" id="IPR011992">
    <property type="entry name" value="EF-hand-dom_pair"/>
</dbReference>
<reference evidence="4 5" key="1">
    <citation type="journal article" date="2015" name="BMC Genomics">
        <title>Comparative genomics and metabolic profiling of the genus Lysobacter.</title>
        <authorList>
            <person name="de Bruijn I."/>
            <person name="Cheng X."/>
            <person name="de Jager V."/>
            <person name="Exposito R.G."/>
            <person name="Watrous J."/>
            <person name="Patel N."/>
            <person name="Postma J."/>
            <person name="Dorrestein P.C."/>
            <person name="Kobayashi D."/>
            <person name="Raaijmakers J.M."/>
        </authorList>
    </citation>
    <scope>NUCLEOTIDE SEQUENCE [LARGE SCALE GENOMIC DNA]</scope>
    <source>
        <strain evidence="4 5">76</strain>
    </source>
</reference>
<feature type="region of interest" description="Disordered" evidence="1">
    <location>
        <begin position="26"/>
        <end position="75"/>
    </location>
</feature>
<dbReference type="InterPro" id="IPR002048">
    <property type="entry name" value="EF_hand_dom"/>
</dbReference>
<dbReference type="Proteomes" id="UP000060787">
    <property type="component" value="Chromosome"/>
</dbReference>
<feature type="signal peptide" evidence="2">
    <location>
        <begin position="1"/>
        <end position="28"/>
    </location>
</feature>
<feature type="chain" id="PRO_5009798022" evidence="2">
    <location>
        <begin position="29"/>
        <end position="118"/>
    </location>
</feature>
<dbReference type="InterPro" id="IPR018247">
    <property type="entry name" value="EF_Hand_1_Ca_BS"/>
</dbReference>
<gene>
    <name evidence="4" type="ORF">LA76x_1561</name>
</gene>
<protein>
    <submittedName>
        <fullName evidence="4">EF hand family protein</fullName>
    </submittedName>
</protein>
<accession>A0A0S2DTA2</accession>
<dbReference type="AlphaFoldDB" id="A0A0S2DTA2"/>
<dbReference type="SUPFAM" id="SSF47473">
    <property type="entry name" value="EF-hand"/>
    <property type="match status" value="1"/>
</dbReference>
<keyword evidence="5" id="KW-1185">Reference proteome</keyword>
<dbReference type="PROSITE" id="PS00018">
    <property type="entry name" value="EF_HAND_1"/>
    <property type="match status" value="1"/>
</dbReference>
<name>A0A0S2DTA2_LYSAN</name>
<dbReference type="KEGG" id="lab:LA76x_1561"/>
<proteinExistence type="predicted"/>
<feature type="domain" description="EF-hand" evidence="3">
    <location>
        <begin position="82"/>
        <end position="117"/>
    </location>
</feature>
<evidence type="ECO:0000259" key="3">
    <source>
        <dbReference type="PROSITE" id="PS50222"/>
    </source>
</evidence>
<organism evidence="4 5">
    <name type="scientific">Lysobacter antibioticus</name>
    <dbReference type="NCBI Taxonomy" id="84531"/>
    <lineage>
        <taxon>Bacteria</taxon>
        <taxon>Pseudomonadati</taxon>
        <taxon>Pseudomonadota</taxon>
        <taxon>Gammaproteobacteria</taxon>
        <taxon>Lysobacterales</taxon>
        <taxon>Lysobacteraceae</taxon>
        <taxon>Lysobacter</taxon>
    </lineage>
</organism>
<dbReference type="KEGG" id="laq:GLA29479_714"/>
<evidence type="ECO:0000256" key="2">
    <source>
        <dbReference type="SAM" id="SignalP"/>
    </source>
</evidence>
<dbReference type="PATRIC" id="fig|84531.7.peg.709"/>
<dbReference type="EMBL" id="CP011129">
    <property type="protein sequence ID" value="ALN79717.1"/>
    <property type="molecule type" value="Genomic_DNA"/>
</dbReference>
<evidence type="ECO:0000313" key="5">
    <source>
        <dbReference type="Proteomes" id="UP000060787"/>
    </source>
</evidence>
<evidence type="ECO:0000313" key="4">
    <source>
        <dbReference type="EMBL" id="ALN79717.1"/>
    </source>
</evidence>
<dbReference type="GO" id="GO:0005509">
    <property type="term" value="F:calcium ion binding"/>
    <property type="evidence" value="ECO:0007669"/>
    <property type="project" value="InterPro"/>
</dbReference>